<sequence length="168" mass="18870">MCFSSFRPLTLVSCASWADTQLFPPPRVAGRDGEDHAARPRSTFTYGNSVLFRGLISQTVLDVHSWGSAATVNSALNLTFSALPSRIPTEKKSNILGLARTPRYDVIAEIRLDRKLTQRPVRVRRNRLDFHADFDIWAKARPLNVTTRLNVCSETGLIHPANLQREIL</sequence>
<reference evidence="1" key="1">
    <citation type="submission" date="2023-03" db="EMBL/GenBank/DDBJ databases">
        <title>Massive genome expansion in bonnet fungi (Mycena s.s.) driven by repeated elements and novel gene families across ecological guilds.</title>
        <authorList>
            <consortium name="Lawrence Berkeley National Laboratory"/>
            <person name="Harder C.B."/>
            <person name="Miyauchi S."/>
            <person name="Viragh M."/>
            <person name="Kuo A."/>
            <person name="Thoen E."/>
            <person name="Andreopoulos B."/>
            <person name="Lu D."/>
            <person name="Skrede I."/>
            <person name="Drula E."/>
            <person name="Henrissat B."/>
            <person name="Morin E."/>
            <person name="Kohler A."/>
            <person name="Barry K."/>
            <person name="LaButti K."/>
            <person name="Morin E."/>
            <person name="Salamov A."/>
            <person name="Lipzen A."/>
            <person name="Mereny Z."/>
            <person name="Hegedus B."/>
            <person name="Baldrian P."/>
            <person name="Stursova M."/>
            <person name="Weitz H."/>
            <person name="Taylor A."/>
            <person name="Grigoriev I.V."/>
            <person name="Nagy L.G."/>
            <person name="Martin F."/>
            <person name="Kauserud H."/>
        </authorList>
    </citation>
    <scope>NUCLEOTIDE SEQUENCE</scope>
    <source>
        <strain evidence="1">CBHHK188m</strain>
    </source>
</reference>
<protein>
    <submittedName>
        <fullName evidence="1">Uncharacterized protein</fullName>
    </submittedName>
</protein>
<dbReference type="Proteomes" id="UP001215280">
    <property type="component" value="Unassembled WGS sequence"/>
</dbReference>
<organism evidence="1 2">
    <name type="scientific">Mycena maculata</name>
    <dbReference type="NCBI Taxonomy" id="230809"/>
    <lineage>
        <taxon>Eukaryota</taxon>
        <taxon>Fungi</taxon>
        <taxon>Dikarya</taxon>
        <taxon>Basidiomycota</taxon>
        <taxon>Agaricomycotina</taxon>
        <taxon>Agaricomycetes</taxon>
        <taxon>Agaricomycetidae</taxon>
        <taxon>Agaricales</taxon>
        <taxon>Marasmiineae</taxon>
        <taxon>Mycenaceae</taxon>
        <taxon>Mycena</taxon>
    </lineage>
</organism>
<evidence type="ECO:0000313" key="1">
    <source>
        <dbReference type="EMBL" id="KAJ7770964.1"/>
    </source>
</evidence>
<dbReference type="EMBL" id="JARJLG010000022">
    <property type="protein sequence ID" value="KAJ7770964.1"/>
    <property type="molecule type" value="Genomic_DNA"/>
</dbReference>
<dbReference type="AlphaFoldDB" id="A0AAD7JSI4"/>
<keyword evidence="2" id="KW-1185">Reference proteome</keyword>
<name>A0AAD7JSI4_9AGAR</name>
<comment type="caution">
    <text evidence="1">The sequence shown here is derived from an EMBL/GenBank/DDBJ whole genome shotgun (WGS) entry which is preliminary data.</text>
</comment>
<evidence type="ECO:0000313" key="2">
    <source>
        <dbReference type="Proteomes" id="UP001215280"/>
    </source>
</evidence>
<gene>
    <name evidence="1" type="ORF">DFH07DRAFT_237278</name>
</gene>
<accession>A0AAD7JSI4</accession>
<proteinExistence type="predicted"/>